<evidence type="ECO:0000313" key="1">
    <source>
        <dbReference type="EMBL" id="MFC3762575.1"/>
    </source>
</evidence>
<dbReference type="EMBL" id="JBHRZH010000015">
    <property type="protein sequence ID" value="MFC3762575.1"/>
    <property type="molecule type" value="Genomic_DNA"/>
</dbReference>
<reference evidence="2" key="1">
    <citation type="journal article" date="2019" name="Int. J. Syst. Evol. Microbiol.">
        <title>The Global Catalogue of Microorganisms (GCM) 10K type strain sequencing project: providing services to taxonomists for standard genome sequencing and annotation.</title>
        <authorList>
            <consortium name="The Broad Institute Genomics Platform"/>
            <consortium name="The Broad Institute Genome Sequencing Center for Infectious Disease"/>
            <person name="Wu L."/>
            <person name="Ma J."/>
        </authorList>
    </citation>
    <scope>NUCLEOTIDE SEQUENCE [LARGE SCALE GENOMIC DNA]</scope>
    <source>
        <strain evidence="2">CGMCC 4.7241</strain>
    </source>
</reference>
<name>A0ABV7YB90_9ACTN</name>
<accession>A0ABV7YB90</accession>
<protein>
    <submittedName>
        <fullName evidence="1">Uncharacterized protein</fullName>
    </submittedName>
</protein>
<dbReference type="RefSeq" id="WP_205118861.1">
    <property type="nucleotide sequence ID" value="NZ_JAFBCM010000001.1"/>
</dbReference>
<proteinExistence type="predicted"/>
<sequence>MPTRKLLYRRRFLNRPRHHTGAHVIARVELVQYKKSPWYVDSSLRLADCYRVIELDFEIRNKTDVKNALHKAKLLRDLLDDFTKSLEDAVEQWENKR</sequence>
<comment type="caution">
    <text evidence="1">The sequence shown here is derived from an EMBL/GenBank/DDBJ whole genome shotgun (WGS) entry which is preliminary data.</text>
</comment>
<dbReference type="Proteomes" id="UP001595699">
    <property type="component" value="Unassembled WGS sequence"/>
</dbReference>
<keyword evidence="2" id="KW-1185">Reference proteome</keyword>
<gene>
    <name evidence="1" type="ORF">ACFOUW_17160</name>
</gene>
<organism evidence="1 2">
    <name type="scientific">Tenggerimyces flavus</name>
    <dbReference type="NCBI Taxonomy" id="1708749"/>
    <lineage>
        <taxon>Bacteria</taxon>
        <taxon>Bacillati</taxon>
        <taxon>Actinomycetota</taxon>
        <taxon>Actinomycetes</taxon>
        <taxon>Propionibacteriales</taxon>
        <taxon>Nocardioidaceae</taxon>
        <taxon>Tenggerimyces</taxon>
    </lineage>
</organism>
<evidence type="ECO:0000313" key="2">
    <source>
        <dbReference type="Proteomes" id="UP001595699"/>
    </source>
</evidence>